<evidence type="ECO:0000313" key="2">
    <source>
        <dbReference type="Proteomes" id="UP000614601"/>
    </source>
</evidence>
<dbReference type="Gene3D" id="3.60.21.10">
    <property type="match status" value="1"/>
</dbReference>
<organism evidence="1 2">
    <name type="scientific">Bursaphelenchus okinawaensis</name>
    <dbReference type="NCBI Taxonomy" id="465554"/>
    <lineage>
        <taxon>Eukaryota</taxon>
        <taxon>Metazoa</taxon>
        <taxon>Ecdysozoa</taxon>
        <taxon>Nematoda</taxon>
        <taxon>Chromadorea</taxon>
        <taxon>Rhabditida</taxon>
        <taxon>Tylenchina</taxon>
        <taxon>Tylenchomorpha</taxon>
        <taxon>Aphelenchoidea</taxon>
        <taxon>Aphelenchoididae</taxon>
        <taxon>Bursaphelenchus</taxon>
    </lineage>
</organism>
<dbReference type="EMBL" id="CAJFCW020000003">
    <property type="protein sequence ID" value="CAG9107571.1"/>
    <property type="molecule type" value="Genomic_DNA"/>
</dbReference>
<dbReference type="SUPFAM" id="SSF56300">
    <property type="entry name" value="Metallo-dependent phosphatases"/>
    <property type="match status" value="1"/>
</dbReference>
<sequence length="165" mass="18660">MIVGDIHGQYKDLERMLVLPTAKNIELAQVAKRAGFLFDYVDRGPAAIPFLITLMRLKVKHPSNLIKKLRYFCHEAWCFTVWILNAFRLLFSSCVEPTENVESGDGSDENIQERNLALPTIQNVEFSGLSTGPGNANNHGRDPDEVVNRTKKFCDQITFRGSFQS</sequence>
<name>A0A811KNT1_9BILA</name>
<evidence type="ECO:0000313" key="1">
    <source>
        <dbReference type="EMBL" id="CAD5217333.1"/>
    </source>
</evidence>
<comment type="caution">
    <text evidence="1">The sequence shown here is derived from an EMBL/GenBank/DDBJ whole genome shotgun (WGS) entry which is preliminary data.</text>
</comment>
<dbReference type="Proteomes" id="UP000783686">
    <property type="component" value="Unassembled WGS sequence"/>
</dbReference>
<dbReference type="AlphaFoldDB" id="A0A811KNT1"/>
<protein>
    <submittedName>
        <fullName evidence="1">Uncharacterized protein</fullName>
    </submittedName>
</protein>
<gene>
    <name evidence="1" type="ORF">BOKJ2_LOCUS7035</name>
</gene>
<dbReference type="EMBL" id="CAJFDH010000003">
    <property type="protein sequence ID" value="CAD5217333.1"/>
    <property type="molecule type" value="Genomic_DNA"/>
</dbReference>
<accession>A0A811KNT1</accession>
<reference evidence="1" key="1">
    <citation type="submission" date="2020-09" db="EMBL/GenBank/DDBJ databases">
        <authorList>
            <person name="Kikuchi T."/>
        </authorList>
    </citation>
    <scope>NUCLEOTIDE SEQUENCE</scope>
    <source>
        <strain evidence="1">SH1</strain>
    </source>
</reference>
<dbReference type="Proteomes" id="UP000614601">
    <property type="component" value="Unassembled WGS sequence"/>
</dbReference>
<dbReference type="InterPro" id="IPR029052">
    <property type="entry name" value="Metallo-depent_PP-like"/>
</dbReference>
<proteinExistence type="predicted"/>
<keyword evidence="2" id="KW-1185">Reference proteome</keyword>